<protein>
    <recommendedName>
        <fullName evidence="3">RNase H type-1 domain-containing protein</fullName>
    </recommendedName>
</protein>
<evidence type="ECO:0008006" key="3">
    <source>
        <dbReference type="Google" id="ProtNLM"/>
    </source>
</evidence>
<organism evidence="1 2">
    <name type="scientific">Elysia marginata</name>
    <dbReference type="NCBI Taxonomy" id="1093978"/>
    <lineage>
        <taxon>Eukaryota</taxon>
        <taxon>Metazoa</taxon>
        <taxon>Spiralia</taxon>
        <taxon>Lophotrochozoa</taxon>
        <taxon>Mollusca</taxon>
        <taxon>Gastropoda</taxon>
        <taxon>Heterobranchia</taxon>
        <taxon>Euthyneura</taxon>
        <taxon>Panpulmonata</taxon>
        <taxon>Sacoglossa</taxon>
        <taxon>Placobranchoidea</taxon>
        <taxon>Plakobranchidae</taxon>
        <taxon>Elysia</taxon>
    </lineage>
</organism>
<dbReference type="AlphaFoldDB" id="A0AAV4HYD9"/>
<name>A0AAV4HYD9_9GAST</name>
<sequence>MLQLKIRADLEAIVEVFIILGRITPSIPQSKVVILSDSRSALQKLEVLRGAERQHLAQGIRNWHKILNLWPYSGFRLTVE</sequence>
<dbReference type="EMBL" id="BMAT01012988">
    <property type="protein sequence ID" value="GFS03253.1"/>
    <property type="molecule type" value="Genomic_DNA"/>
</dbReference>
<accession>A0AAV4HYD9</accession>
<keyword evidence="2" id="KW-1185">Reference proteome</keyword>
<proteinExistence type="predicted"/>
<dbReference type="Proteomes" id="UP000762676">
    <property type="component" value="Unassembled WGS sequence"/>
</dbReference>
<comment type="caution">
    <text evidence="1">The sequence shown here is derived from an EMBL/GenBank/DDBJ whole genome shotgun (WGS) entry which is preliminary data.</text>
</comment>
<evidence type="ECO:0000313" key="2">
    <source>
        <dbReference type="Proteomes" id="UP000762676"/>
    </source>
</evidence>
<gene>
    <name evidence="1" type="ORF">ElyMa_006465500</name>
</gene>
<reference evidence="1 2" key="1">
    <citation type="journal article" date="2021" name="Elife">
        <title>Chloroplast acquisition without the gene transfer in kleptoplastic sea slugs, Plakobranchus ocellatus.</title>
        <authorList>
            <person name="Maeda T."/>
            <person name="Takahashi S."/>
            <person name="Yoshida T."/>
            <person name="Shimamura S."/>
            <person name="Takaki Y."/>
            <person name="Nagai Y."/>
            <person name="Toyoda A."/>
            <person name="Suzuki Y."/>
            <person name="Arimoto A."/>
            <person name="Ishii H."/>
            <person name="Satoh N."/>
            <person name="Nishiyama T."/>
            <person name="Hasebe M."/>
            <person name="Maruyama T."/>
            <person name="Minagawa J."/>
            <person name="Obokata J."/>
            <person name="Shigenobu S."/>
        </authorList>
    </citation>
    <scope>NUCLEOTIDE SEQUENCE [LARGE SCALE GENOMIC DNA]</scope>
</reference>
<evidence type="ECO:0000313" key="1">
    <source>
        <dbReference type="EMBL" id="GFS03253.1"/>
    </source>
</evidence>